<dbReference type="InterPro" id="IPR037217">
    <property type="entry name" value="Trp/Indoleamine_2_3_dOase-like"/>
</dbReference>
<dbReference type="Proteomes" id="UP000762676">
    <property type="component" value="Unassembled WGS sequence"/>
</dbReference>
<dbReference type="GO" id="GO:0033754">
    <property type="term" value="F:indoleamine 2,3-dioxygenase activity"/>
    <property type="evidence" value="ECO:0007669"/>
    <property type="project" value="TreeGrafter"/>
</dbReference>
<comment type="similarity">
    <text evidence="1">Belongs to the indoleamine 2,3-dioxygenase family.</text>
</comment>
<evidence type="ECO:0000313" key="5">
    <source>
        <dbReference type="Proteomes" id="UP000762676"/>
    </source>
</evidence>
<comment type="caution">
    <text evidence="4">The sequence shown here is derived from an EMBL/GenBank/DDBJ whole genome shotgun (WGS) entry which is preliminary data.</text>
</comment>
<dbReference type="AlphaFoldDB" id="A0AAV4EAJ1"/>
<gene>
    <name evidence="4" type="ORF">ElyMa_000016500</name>
</gene>
<evidence type="ECO:0000256" key="3">
    <source>
        <dbReference type="ARBA" id="ARBA00023004"/>
    </source>
</evidence>
<proteinExistence type="inferred from homology"/>
<keyword evidence="3" id="KW-0408">Iron</keyword>
<dbReference type="GO" id="GO:0034354">
    <property type="term" value="P:'de novo' NAD+ biosynthetic process from L-tryptophan"/>
    <property type="evidence" value="ECO:0007669"/>
    <property type="project" value="TreeGrafter"/>
</dbReference>
<evidence type="ECO:0000256" key="1">
    <source>
        <dbReference type="ARBA" id="ARBA00007119"/>
    </source>
</evidence>
<dbReference type="Pfam" id="PF01231">
    <property type="entry name" value="IDO"/>
    <property type="match status" value="1"/>
</dbReference>
<dbReference type="GO" id="GO:0046872">
    <property type="term" value="F:metal ion binding"/>
    <property type="evidence" value="ECO:0007669"/>
    <property type="project" value="UniProtKB-KW"/>
</dbReference>
<dbReference type="PANTHER" id="PTHR28657:SF5">
    <property type="entry name" value="INDOLEAMINE 2,3-DIOXYGENASE"/>
    <property type="match status" value="1"/>
</dbReference>
<accession>A0AAV4EAJ1</accession>
<name>A0AAV4EAJ1_9GAST</name>
<dbReference type="GO" id="GO:0004833">
    <property type="term" value="F:L-tryptophan 2,3-dioxygenase activity"/>
    <property type="evidence" value="ECO:0007669"/>
    <property type="project" value="TreeGrafter"/>
</dbReference>
<sequence length="104" mass="11815">MWNKLARDMPRLIKEKKMRDAVHKLEELNPSLLEGKKQLKLAHLQLSLITSGYVWQDGDAGVPKYLPRNLAVPFYTISNRLGLQPILTHATLVMANVTRIDPKG</sequence>
<dbReference type="GO" id="GO:0005737">
    <property type="term" value="C:cytoplasm"/>
    <property type="evidence" value="ECO:0007669"/>
    <property type="project" value="TreeGrafter"/>
</dbReference>
<reference evidence="4 5" key="1">
    <citation type="journal article" date="2021" name="Elife">
        <title>Chloroplast acquisition without the gene transfer in kleptoplastic sea slugs, Plakobranchus ocellatus.</title>
        <authorList>
            <person name="Maeda T."/>
            <person name="Takahashi S."/>
            <person name="Yoshida T."/>
            <person name="Shimamura S."/>
            <person name="Takaki Y."/>
            <person name="Nagai Y."/>
            <person name="Toyoda A."/>
            <person name="Suzuki Y."/>
            <person name="Arimoto A."/>
            <person name="Ishii H."/>
            <person name="Satoh N."/>
            <person name="Nishiyama T."/>
            <person name="Hasebe M."/>
            <person name="Maruyama T."/>
            <person name="Minagawa J."/>
            <person name="Obokata J."/>
            <person name="Shigenobu S."/>
        </authorList>
    </citation>
    <scope>NUCLEOTIDE SEQUENCE [LARGE SCALE GENOMIC DNA]</scope>
</reference>
<evidence type="ECO:0000313" key="4">
    <source>
        <dbReference type="EMBL" id="GFR57997.1"/>
    </source>
</evidence>
<dbReference type="PANTHER" id="PTHR28657">
    <property type="entry name" value="INDOLEAMINE 2,3-DIOXYGENASE"/>
    <property type="match status" value="1"/>
</dbReference>
<protein>
    <submittedName>
        <fullName evidence="4">Indoleamine 2,3-dioxygenase 2</fullName>
    </submittedName>
</protein>
<keyword evidence="2" id="KW-0479">Metal-binding</keyword>
<dbReference type="EMBL" id="BMAT01000032">
    <property type="protein sequence ID" value="GFR57997.1"/>
    <property type="molecule type" value="Genomic_DNA"/>
</dbReference>
<dbReference type="GO" id="GO:0020037">
    <property type="term" value="F:heme binding"/>
    <property type="evidence" value="ECO:0007669"/>
    <property type="project" value="InterPro"/>
</dbReference>
<dbReference type="GO" id="GO:0019441">
    <property type="term" value="P:L-tryptophan catabolic process to kynurenine"/>
    <property type="evidence" value="ECO:0007669"/>
    <property type="project" value="InterPro"/>
</dbReference>
<evidence type="ECO:0000256" key="2">
    <source>
        <dbReference type="ARBA" id="ARBA00022723"/>
    </source>
</evidence>
<dbReference type="SUPFAM" id="SSF140959">
    <property type="entry name" value="Indolic compounds 2,3-dioxygenase-like"/>
    <property type="match status" value="1"/>
</dbReference>
<organism evidence="4 5">
    <name type="scientific">Elysia marginata</name>
    <dbReference type="NCBI Taxonomy" id="1093978"/>
    <lineage>
        <taxon>Eukaryota</taxon>
        <taxon>Metazoa</taxon>
        <taxon>Spiralia</taxon>
        <taxon>Lophotrochozoa</taxon>
        <taxon>Mollusca</taxon>
        <taxon>Gastropoda</taxon>
        <taxon>Heterobranchia</taxon>
        <taxon>Euthyneura</taxon>
        <taxon>Panpulmonata</taxon>
        <taxon>Sacoglossa</taxon>
        <taxon>Placobranchoidea</taxon>
        <taxon>Plakobranchidae</taxon>
        <taxon>Elysia</taxon>
    </lineage>
</organism>
<keyword evidence="5" id="KW-1185">Reference proteome</keyword>
<dbReference type="InterPro" id="IPR000898">
    <property type="entry name" value="Indolamine_dOase"/>
</dbReference>